<evidence type="ECO:0000313" key="3">
    <source>
        <dbReference type="Proteomes" id="UP001595607"/>
    </source>
</evidence>
<protein>
    <submittedName>
        <fullName evidence="2">GNAT family N-acetyltransferase</fullName>
        <ecNumber evidence="2">2.3.1.-</ecNumber>
    </submittedName>
</protein>
<keyword evidence="2" id="KW-0012">Acyltransferase</keyword>
<dbReference type="GO" id="GO:0016746">
    <property type="term" value="F:acyltransferase activity"/>
    <property type="evidence" value="ECO:0007669"/>
    <property type="project" value="UniProtKB-KW"/>
</dbReference>
<keyword evidence="3" id="KW-1185">Reference proteome</keyword>
<evidence type="ECO:0000259" key="1">
    <source>
        <dbReference type="PROSITE" id="PS51186"/>
    </source>
</evidence>
<reference evidence="3" key="1">
    <citation type="journal article" date="2019" name="Int. J. Syst. Evol. Microbiol.">
        <title>The Global Catalogue of Microorganisms (GCM) 10K type strain sequencing project: providing services to taxonomists for standard genome sequencing and annotation.</title>
        <authorList>
            <consortium name="The Broad Institute Genomics Platform"/>
            <consortium name="The Broad Institute Genome Sequencing Center for Infectious Disease"/>
            <person name="Wu L."/>
            <person name="Ma J."/>
        </authorList>
    </citation>
    <scope>NUCLEOTIDE SEQUENCE [LARGE SCALE GENOMIC DNA]</scope>
    <source>
        <strain evidence="3">KCTC 22245</strain>
    </source>
</reference>
<organism evidence="2 3">
    <name type="scientific">Parvularcula lutaonensis</name>
    <dbReference type="NCBI Taxonomy" id="491923"/>
    <lineage>
        <taxon>Bacteria</taxon>
        <taxon>Pseudomonadati</taxon>
        <taxon>Pseudomonadota</taxon>
        <taxon>Alphaproteobacteria</taxon>
        <taxon>Parvularculales</taxon>
        <taxon>Parvularculaceae</taxon>
        <taxon>Parvularcula</taxon>
    </lineage>
</organism>
<comment type="caution">
    <text evidence="2">The sequence shown here is derived from an EMBL/GenBank/DDBJ whole genome shotgun (WGS) entry which is preliminary data.</text>
</comment>
<dbReference type="InterPro" id="IPR000182">
    <property type="entry name" value="GNAT_dom"/>
</dbReference>
<dbReference type="CDD" id="cd04301">
    <property type="entry name" value="NAT_SF"/>
    <property type="match status" value="1"/>
</dbReference>
<feature type="domain" description="N-acetyltransferase" evidence="1">
    <location>
        <begin position="38"/>
        <end position="179"/>
    </location>
</feature>
<dbReference type="SUPFAM" id="SSF55729">
    <property type="entry name" value="Acyl-CoA N-acyltransferases (Nat)"/>
    <property type="match status" value="1"/>
</dbReference>
<name>A0ABV7MB67_9PROT</name>
<dbReference type="InterPro" id="IPR016181">
    <property type="entry name" value="Acyl_CoA_acyltransferase"/>
</dbReference>
<gene>
    <name evidence="2" type="ORF">ACFONP_02395</name>
</gene>
<keyword evidence="2" id="KW-0808">Transferase</keyword>
<dbReference type="EC" id="2.3.1.-" evidence="2"/>
<proteinExistence type="predicted"/>
<dbReference type="PROSITE" id="PS51186">
    <property type="entry name" value="GNAT"/>
    <property type="match status" value="1"/>
</dbReference>
<dbReference type="EMBL" id="JBHRVA010000002">
    <property type="protein sequence ID" value="MFC3301581.1"/>
    <property type="molecule type" value="Genomic_DNA"/>
</dbReference>
<dbReference type="RefSeq" id="WP_189572844.1">
    <property type="nucleotide sequence ID" value="NZ_BMXU01000001.1"/>
</dbReference>
<dbReference type="Proteomes" id="UP001595607">
    <property type="component" value="Unassembled WGS sequence"/>
</dbReference>
<accession>A0ABV7MB67</accession>
<sequence length="179" mass="20782">MSAAPNTPCERHEVTIHYLEQREPKAHPPLPTPARKLAIMRAEKPPVGFYRFLFDGIGEQHRWVSRRYLSDEDLKRLIHDPETYIYVLYAEGSPVGFGEIDGRERDHAAIKFFGLLPEAQGQGLGRWFFREITELAWQLRRGRVIIETCSLDNPRALQIYQLEGFTLYDQATGIIEWRG</sequence>
<dbReference type="Pfam" id="PF00583">
    <property type="entry name" value="Acetyltransf_1"/>
    <property type="match status" value="1"/>
</dbReference>
<dbReference type="Gene3D" id="3.40.630.30">
    <property type="match status" value="1"/>
</dbReference>
<evidence type="ECO:0000313" key="2">
    <source>
        <dbReference type="EMBL" id="MFC3301581.1"/>
    </source>
</evidence>